<dbReference type="AlphaFoldDB" id="A0AAU7F7R7"/>
<reference evidence="1" key="1">
    <citation type="submission" date="2024-05" db="EMBL/GenBank/DDBJ databases">
        <authorList>
            <person name="Yang L."/>
            <person name="Pan L."/>
        </authorList>
    </citation>
    <scope>NUCLEOTIDE SEQUENCE</scope>
    <source>
        <strain evidence="1">FCG-7</strain>
    </source>
</reference>
<gene>
    <name evidence="1" type="ORF">ABHF33_14260</name>
</gene>
<proteinExistence type="predicted"/>
<name>A0AAU7F7R7_9NEIS</name>
<dbReference type="EMBL" id="CP157355">
    <property type="protein sequence ID" value="XBM00201.1"/>
    <property type="molecule type" value="Genomic_DNA"/>
</dbReference>
<accession>A0AAU7F7R7</accession>
<organism evidence="1">
    <name type="scientific">Chitinibacter mangrovi</name>
    <dbReference type="NCBI Taxonomy" id="3153927"/>
    <lineage>
        <taxon>Bacteria</taxon>
        <taxon>Pseudomonadati</taxon>
        <taxon>Pseudomonadota</taxon>
        <taxon>Betaproteobacteria</taxon>
        <taxon>Neisseriales</taxon>
        <taxon>Chitinibacteraceae</taxon>
        <taxon>Chitinibacter</taxon>
    </lineage>
</organism>
<sequence>MMKKQAGMSFFGFIIVAILVGLTAITALTVLPAYIEYFSIKQAVATVVNQNSGATPAVIRESYSKHAIISDIKSVTPQDLLVSQAGGITTVRVDYEKVVPLVGNISFLLQFEVESSSGASN</sequence>
<dbReference type="Pfam" id="PF16137">
    <property type="entry name" value="DUF4845"/>
    <property type="match status" value="1"/>
</dbReference>
<evidence type="ECO:0000313" key="1">
    <source>
        <dbReference type="EMBL" id="XBM00201.1"/>
    </source>
</evidence>
<dbReference type="RefSeq" id="WP_348944566.1">
    <property type="nucleotide sequence ID" value="NZ_CP157355.1"/>
</dbReference>
<dbReference type="InterPro" id="IPR032314">
    <property type="entry name" value="DUF4845"/>
</dbReference>
<protein>
    <submittedName>
        <fullName evidence="1">DUF4845 domain-containing protein</fullName>
    </submittedName>
</protein>
<dbReference type="KEGG" id="cmav:ABHF33_14260"/>